<keyword evidence="7 12" id="KW-1133">Transmembrane helix</keyword>
<evidence type="ECO:0000256" key="12">
    <source>
        <dbReference type="SAM" id="Phobius"/>
    </source>
</evidence>
<dbReference type="PROSITE" id="PS50192">
    <property type="entry name" value="T_SNARE"/>
    <property type="match status" value="1"/>
</dbReference>
<evidence type="ECO:0000256" key="9">
    <source>
        <dbReference type="ARBA" id="ARBA00023224"/>
    </source>
</evidence>
<proteinExistence type="inferred from homology"/>
<name>A0ABR8NXJ7_9GAMM</name>
<dbReference type="Gene3D" id="1.10.287.950">
    <property type="entry name" value="Methyl-accepting chemotaxis protein"/>
    <property type="match status" value="1"/>
</dbReference>
<dbReference type="InterPro" id="IPR000727">
    <property type="entry name" value="T_SNARE_dom"/>
</dbReference>
<dbReference type="PROSITE" id="PS50885">
    <property type="entry name" value="HAMP"/>
    <property type="match status" value="1"/>
</dbReference>
<keyword evidence="9 11" id="KW-0807">Transducer</keyword>
<evidence type="ECO:0000313" key="16">
    <source>
        <dbReference type="EMBL" id="MBD5770775.1"/>
    </source>
</evidence>
<evidence type="ECO:0000259" key="13">
    <source>
        <dbReference type="PROSITE" id="PS50111"/>
    </source>
</evidence>
<sequence>MSLKAQFLSVIALPCFVLLLVGWAGLFGLSNAQEQTRKLAENTSAPMRSLAEVASRIPRMRVGIDVMLLQEVAALKDAKGVLTRVKETRAEDIPEMDEALKQALDAQVNPKTRADVQKIINIFAKVKSDELTPMLAALERNDLATAQEIYKSKYAASYGVMRKAVNAILDDLLKQGQTSYADSQKYYEESRLEMIVLIIVALFASIFLAWLMLRRLNKRVSYLQQHISRASDKLDLGSAMTLDGQDELGDIAQHFNQFITKVRTAIQDVAENSRQLAHTANDIAAKAKATHNNCLNERDRTTQIATAIHEMGATVENIAENASQAAQAAQEADKQAHQGADLVAKARTGVSKLSTEIQHISKDIGSLASQTDSIGSILDTIRSISEQTNLLALNAAIEAARAGEQGRGFAVVADEVRNLASRSSESTDEIQKMIDLLQEQSAKTVATIQTGQDQSNVVVTQANDANTSLEQITSHISQISDMNIQVATATEEQALVVNDMSKNVEEINQLTTETSEISDELTISSANLQKLSAQLDTLVTQFKI</sequence>
<dbReference type="PANTHER" id="PTHR32089">
    <property type="entry name" value="METHYL-ACCEPTING CHEMOTAXIS PROTEIN MCPB"/>
    <property type="match status" value="1"/>
</dbReference>
<keyword evidence="2" id="KW-1003">Cell membrane</keyword>
<dbReference type="Pfam" id="PF02203">
    <property type="entry name" value="TarH"/>
    <property type="match status" value="1"/>
</dbReference>
<dbReference type="InterPro" id="IPR004089">
    <property type="entry name" value="MCPsignal_dom"/>
</dbReference>
<dbReference type="SMART" id="SM00283">
    <property type="entry name" value="MA"/>
    <property type="match status" value="1"/>
</dbReference>
<dbReference type="PRINTS" id="PR00260">
    <property type="entry name" value="CHEMTRNSDUCR"/>
</dbReference>
<keyword evidence="4" id="KW-0145">Chemotaxis</keyword>
<evidence type="ECO:0000256" key="10">
    <source>
        <dbReference type="ARBA" id="ARBA00029447"/>
    </source>
</evidence>
<dbReference type="InterPro" id="IPR003660">
    <property type="entry name" value="HAMP_dom"/>
</dbReference>
<dbReference type="CDD" id="cd11386">
    <property type="entry name" value="MCP_signal"/>
    <property type="match status" value="1"/>
</dbReference>
<dbReference type="EMBL" id="JACYFC010000002">
    <property type="protein sequence ID" value="MBD5770775.1"/>
    <property type="molecule type" value="Genomic_DNA"/>
</dbReference>
<dbReference type="SMART" id="SM00304">
    <property type="entry name" value="HAMP"/>
    <property type="match status" value="1"/>
</dbReference>
<comment type="similarity">
    <text evidence="10">Belongs to the methyl-accepting chemotaxis (MCP) protein family.</text>
</comment>
<comment type="caution">
    <text evidence="16">The sequence shown here is derived from an EMBL/GenBank/DDBJ whole genome shotgun (WGS) entry which is preliminary data.</text>
</comment>
<dbReference type="PROSITE" id="PS50111">
    <property type="entry name" value="CHEMOTAXIS_TRANSDUC_2"/>
    <property type="match status" value="1"/>
</dbReference>
<feature type="domain" description="HAMP" evidence="15">
    <location>
        <begin position="214"/>
        <end position="267"/>
    </location>
</feature>
<gene>
    <name evidence="16" type="ORF">IF202_06895</name>
</gene>
<evidence type="ECO:0000256" key="7">
    <source>
        <dbReference type="ARBA" id="ARBA00022989"/>
    </source>
</evidence>
<evidence type="ECO:0000256" key="8">
    <source>
        <dbReference type="ARBA" id="ARBA00023136"/>
    </source>
</evidence>
<keyword evidence="5" id="KW-0997">Cell inner membrane</keyword>
<keyword evidence="8 12" id="KW-0472">Membrane</keyword>
<accession>A0ABR8NXJ7</accession>
<evidence type="ECO:0000313" key="17">
    <source>
        <dbReference type="Proteomes" id="UP000604161"/>
    </source>
</evidence>
<dbReference type="InterPro" id="IPR003122">
    <property type="entry name" value="Tar_rcpt_lig-bd"/>
</dbReference>
<dbReference type="PANTHER" id="PTHR32089:SF39">
    <property type="entry name" value="METHYL-ACCEPTING CHEMOTAXIS PROTEIN HLYB"/>
    <property type="match status" value="1"/>
</dbReference>
<feature type="domain" description="T-SNARE coiled-coil homology" evidence="14">
    <location>
        <begin position="459"/>
        <end position="508"/>
    </location>
</feature>
<dbReference type="Pfam" id="PF00015">
    <property type="entry name" value="MCPsignal"/>
    <property type="match status" value="1"/>
</dbReference>
<evidence type="ECO:0000256" key="4">
    <source>
        <dbReference type="ARBA" id="ARBA00022500"/>
    </source>
</evidence>
<keyword evidence="17" id="KW-1185">Reference proteome</keyword>
<dbReference type="Pfam" id="PF00672">
    <property type="entry name" value="HAMP"/>
    <property type="match status" value="1"/>
</dbReference>
<protein>
    <submittedName>
        <fullName evidence="16">Methyl-accepting chemotaxis protein</fullName>
    </submittedName>
</protein>
<reference evidence="16 17" key="1">
    <citation type="submission" date="2020-09" db="EMBL/GenBank/DDBJ databases">
        <title>Marinomonas sp. nov., isolated from the cysticercosis algae of Qingdao, China.</title>
        <authorList>
            <person name="Sun X."/>
        </authorList>
    </citation>
    <scope>NUCLEOTIDE SEQUENCE [LARGE SCALE GENOMIC DNA]</scope>
    <source>
        <strain evidence="16 17">SM2066</strain>
    </source>
</reference>
<evidence type="ECO:0000259" key="15">
    <source>
        <dbReference type="PROSITE" id="PS50885"/>
    </source>
</evidence>
<evidence type="ECO:0000256" key="1">
    <source>
        <dbReference type="ARBA" id="ARBA00004429"/>
    </source>
</evidence>
<feature type="transmembrane region" description="Helical" evidence="12">
    <location>
        <begin position="194"/>
        <end position="213"/>
    </location>
</feature>
<keyword evidence="6 12" id="KW-0812">Transmembrane</keyword>
<evidence type="ECO:0000256" key="2">
    <source>
        <dbReference type="ARBA" id="ARBA00022475"/>
    </source>
</evidence>
<dbReference type="SUPFAM" id="SSF58104">
    <property type="entry name" value="Methyl-accepting chemotaxis protein (MCP) signaling domain"/>
    <property type="match status" value="1"/>
</dbReference>
<dbReference type="Proteomes" id="UP000604161">
    <property type="component" value="Unassembled WGS sequence"/>
</dbReference>
<evidence type="ECO:0000259" key="14">
    <source>
        <dbReference type="PROSITE" id="PS50192"/>
    </source>
</evidence>
<evidence type="ECO:0000256" key="3">
    <source>
        <dbReference type="ARBA" id="ARBA00022481"/>
    </source>
</evidence>
<evidence type="ECO:0000256" key="11">
    <source>
        <dbReference type="PROSITE-ProRule" id="PRU00284"/>
    </source>
</evidence>
<feature type="domain" description="Methyl-accepting transducer" evidence="13">
    <location>
        <begin position="272"/>
        <end position="508"/>
    </location>
</feature>
<evidence type="ECO:0000256" key="6">
    <source>
        <dbReference type="ARBA" id="ARBA00022692"/>
    </source>
</evidence>
<evidence type="ECO:0000256" key="5">
    <source>
        <dbReference type="ARBA" id="ARBA00022519"/>
    </source>
</evidence>
<keyword evidence="3" id="KW-0488">Methylation</keyword>
<dbReference type="InterPro" id="IPR004090">
    <property type="entry name" value="Chemotax_Me-accpt_rcpt"/>
</dbReference>
<organism evidence="16 17">
    <name type="scientific">Marinomonas colpomeniae</name>
    <dbReference type="NCBI Taxonomy" id="2774408"/>
    <lineage>
        <taxon>Bacteria</taxon>
        <taxon>Pseudomonadati</taxon>
        <taxon>Pseudomonadota</taxon>
        <taxon>Gammaproteobacteria</taxon>
        <taxon>Oceanospirillales</taxon>
        <taxon>Oceanospirillaceae</taxon>
        <taxon>Marinomonas</taxon>
    </lineage>
</organism>
<comment type="subcellular location">
    <subcellularLocation>
        <location evidence="1">Cell inner membrane</location>
        <topology evidence="1">Multi-pass membrane protein</topology>
    </subcellularLocation>
</comment>